<feature type="signal peptide" evidence="9">
    <location>
        <begin position="1"/>
        <end position="18"/>
    </location>
</feature>
<dbReference type="GO" id="GO:0000146">
    <property type="term" value="F:microfilament motor activity"/>
    <property type="evidence" value="ECO:0007669"/>
    <property type="project" value="TreeGrafter"/>
</dbReference>
<dbReference type="Gene3D" id="3.40.850.10">
    <property type="entry name" value="Kinesin motor domain"/>
    <property type="match status" value="1"/>
</dbReference>
<dbReference type="SUPFAM" id="SSF52540">
    <property type="entry name" value="P-loop containing nucleoside triphosphate hydrolases"/>
    <property type="match status" value="1"/>
</dbReference>
<accession>A0A8J6GQL9</accession>
<evidence type="ECO:0000256" key="7">
    <source>
        <dbReference type="ARBA" id="ARBA00023203"/>
    </source>
</evidence>
<evidence type="ECO:0000313" key="11">
    <source>
        <dbReference type="EMBL" id="KAH0514008.1"/>
    </source>
</evidence>
<evidence type="ECO:0000256" key="9">
    <source>
        <dbReference type="SAM" id="SignalP"/>
    </source>
</evidence>
<evidence type="ECO:0000313" key="12">
    <source>
        <dbReference type="Proteomes" id="UP000710432"/>
    </source>
</evidence>
<comment type="caution">
    <text evidence="8">Lacks conserved residue(s) required for the propagation of feature annotation.</text>
</comment>
<dbReference type="PANTHER" id="PTHR13140">
    <property type="entry name" value="MYOSIN"/>
    <property type="match status" value="1"/>
</dbReference>
<comment type="caution">
    <text evidence="11">The sequence shown here is derived from an EMBL/GenBank/DDBJ whole genome shotgun (WGS) entry which is preliminary data.</text>
</comment>
<dbReference type="GO" id="GO:0016020">
    <property type="term" value="C:membrane"/>
    <property type="evidence" value="ECO:0007669"/>
    <property type="project" value="TreeGrafter"/>
</dbReference>
<dbReference type="GO" id="GO:0005524">
    <property type="term" value="F:ATP binding"/>
    <property type="evidence" value="ECO:0007669"/>
    <property type="project" value="UniProtKB-KW"/>
</dbReference>
<dbReference type="InterPro" id="IPR001609">
    <property type="entry name" value="Myosin_head_motor_dom-like"/>
</dbReference>
<gene>
    <name evidence="11" type="ORF">LTLLF_137670</name>
</gene>
<dbReference type="InterPro" id="IPR036961">
    <property type="entry name" value="Kinesin_motor_dom_sf"/>
</dbReference>
<dbReference type="GO" id="GO:0051015">
    <property type="term" value="F:actin filament binding"/>
    <property type="evidence" value="ECO:0007669"/>
    <property type="project" value="TreeGrafter"/>
</dbReference>
<dbReference type="EMBL" id="JAATJU010021324">
    <property type="protein sequence ID" value="KAH0514008.1"/>
    <property type="molecule type" value="Genomic_DNA"/>
</dbReference>
<keyword evidence="4" id="KW-0175">Coiled coil</keyword>
<dbReference type="GO" id="GO:0005737">
    <property type="term" value="C:cytoplasm"/>
    <property type="evidence" value="ECO:0007669"/>
    <property type="project" value="TreeGrafter"/>
</dbReference>
<evidence type="ECO:0000256" key="1">
    <source>
        <dbReference type="ARBA" id="ARBA00022737"/>
    </source>
</evidence>
<dbReference type="FunFam" id="1.20.58.530:FF:000002">
    <property type="entry name" value="Class V myosin"/>
    <property type="match status" value="1"/>
</dbReference>
<protein>
    <submittedName>
        <fullName evidence="11">Unconventional myosin-Vc</fullName>
    </submittedName>
</protein>
<dbReference type="GO" id="GO:0016459">
    <property type="term" value="C:myosin complex"/>
    <property type="evidence" value="ECO:0007669"/>
    <property type="project" value="UniProtKB-KW"/>
</dbReference>
<name>A0A8J6GQL9_MICOH</name>
<evidence type="ECO:0000256" key="5">
    <source>
        <dbReference type="ARBA" id="ARBA00023123"/>
    </source>
</evidence>
<reference evidence="11" key="1">
    <citation type="submission" date="2020-03" db="EMBL/GenBank/DDBJ databases">
        <title>Studies in the Genomics of Life Span.</title>
        <authorList>
            <person name="Glass D."/>
        </authorList>
    </citation>
    <scope>NUCLEOTIDE SEQUENCE</scope>
    <source>
        <strain evidence="11">LTLLF</strain>
        <tissue evidence="11">Muscle</tissue>
    </source>
</reference>
<feature type="region of interest" description="Actin-binding" evidence="8">
    <location>
        <begin position="354"/>
        <end position="376"/>
    </location>
</feature>
<keyword evidence="5 8" id="KW-0518">Myosin</keyword>
<dbReference type="PANTHER" id="PTHR13140:SF313">
    <property type="entry name" value="UNCONVENTIONAL MYOSIN-VC"/>
    <property type="match status" value="1"/>
</dbReference>
<keyword evidence="3" id="KW-0067">ATP-binding</keyword>
<dbReference type="SMART" id="SM00242">
    <property type="entry name" value="MYSc"/>
    <property type="match status" value="1"/>
</dbReference>
<dbReference type="PROSITE" id="PS51456">
    <property type="entry name" value="MYOSIN_MOTOR"/>
    <property type="match status" value="1"/>
</dbReference>
<dbReference type="GO" id="GO:0007015">
    <property type="term" value="P:actin filament organization"/>
    <property type="evidence" value="ECO:0007669"/>
    <property type="project" value="TreeGrafter"/>
</dbReference>
<evidence type="ECO:0000256" key="3">
    <source>
        <dbReference type="ARBA" id="ARBA00022840"/>
    </source>
</evidence>
<dbReference type="PRINTS" id="PR00193">
    <property type="entry name" value="MYOSINHEAVY"/>
</dbReference>
<evidence type="ECO:0000259" key="10">
    <source>
        <dbReference type="PROSITE" id="PS51456"/>
    </source>
</evidence>
<evidence type="ECO:0000256" key="2">
    <source>
        <dbReference type="ARBA" id="ARBA00022741"/>
    </source>
</evidence>
<dbReference type="InterPro" id="IPR027417">
    <property type="entry name" value="P-loop_NTPase"/>
</dbReference>
<evidence type="ECO:0000256" key="8">
    <source>
        <dbReference type="PROSITE-ProRule" id="PRU00782"/>
    </source>
</evidence>
<keyword evidence="7 8" id="KW-0009">Actin-binding</keyword>
<keyword evidence="1" id="KW-0677">Repeat</keyword>
<evidence type="ECO:0000256" key="4">
    <source>
        <dbReference type="ARBA" id="ARBA00023054"/>
    </source>
</evidence>
<organism evidence="11 12">
    <name type="scientific">Microtus ochrogaster</name>
    <name type="common">Prairie vole</name>
    <dbReference type="NCBI Taxonomy" id="79684"/>
    <lineage>
        <taxon>Eukaryota</taxon>
        <taxon>Metazoa</taxon>
        <taxon>Chordata</taxon>
        <taxon>Craniata</taxon>
        <taxon>Vertebrata</taxon>
        <taxon>Euteleostomi</taxon>
        <taxon>Mammalia</taxon>
        <taxon>Eutheria</taxon>
        <taxon>Euarchontoglires</taxon>
        <taxon>Glires</taxon>
        <taxon>Rodentia</taxon>
        <taxon>Myomorpha</taxon>
        <taxon>Muroidea</taxon>
        <taxon>Cricetidae</taxon>
        <taxon>Arvicolinae</taxon>
        <taxon>Microtus</taxon>
    </lineage>
</organism>
<keyword evidence="2" id="KW-0547">Nucleotide-binding</keyword>
<sequence length="411" mass="46870">MDVFKILAAILHLGNVQVTTVSNERSSVNVRVMFTLPFLGVKEDDSHLKVFCELLGLETGKVAQWLCNRKIVTASETVVKPMTRPQAINARDALAKKIYAHLFDFIIERINQALHFSGKQHTFIGVLDIYGFETFDVNSFEQFCINYANEKLQQQFNLHVFKLEQEEYMKEDIPWTLIDFYDNQPVIDLIEAKMGILELLDEECLLPHGTDENWLQKLYNNFVNKNSLFEKPRMSNTSFIIQHFADKVEYQCEGFLEKNRDTVYDMLVEILRASKFHLCATFFQETPVVSSPFGAMITVKSAKQVIKPNSKHFRTTVGSKVHGSGNEVGAGCQEAQTLGSQTPVGPMVQFRSSLSLLMETLNATTPHYVRCIKPNDCKLPFEFDSKRIVQQLRACGVLETIRISAQSYPSR</sequence>
<evidence type="ECO:0000256" key="6">
    <source>
        <dbReference type="ARBA" id="ARBA00023175"/>
    </source>
</evidence>
<dbReference type="Gene3D" id="1.20.120.720">
    <property type="entry name" value="Myosin VI head, motor domain, U50 subdomain"/>
    <property type="match status" value="1"/>
</dbReference>
<dbReference type="AlphaFoldDB" id="A0A8J6GQL9"/>
<comment type="similarity">
    <text evidence="8">Belongs to the TRAFAC class myosin-kinesin ATPase superfamily. Myosin family.</text>
</comment>
<proteinExistence type="inferred from homology"/>
<dbReference type="Gene3D" id="1.20.58.530">
    <property type="match status" value="1"/>
</dbReference>
<dbReference type="Pfam" id="PF00063">
    <property type="entry name" value="Myosin_head"/>
    <property type="match status" value="1"/>
</dbReference>
<feature type="domain" description="Myosin motor" evidence="10">
    <location>
        <begin position="1"/>
        <end position="411"/>
    </location>
</feature>
<feature type="chain" id="PRO_5035313827" evidence="9">
    <location>
        <begin position="19"/>
        <end position="411"/>
    </location>
</feature>
<keyword evidence="9" id="KW-0732">Signal</keyword>
<keyword evidence="6" id="KW-0505">Motor protein</keyword>
<dbReference type="Proteomes" id="UP000710432">
    <property type="component" value="Unassembled WGS sequence"/>
</dbReference>